<name>A0A091R273_9AVES</name>
<accession>A0A091R273</accession>
<keyword evidence="3" id="KW-0813">Transport</keyword>
<keyword evidence="4" id="KW-0138">CF(0)</keyword>
<keyword evidence="12" id="KW-1185">Reference proteome</keyword>
<dbReference type="GO" id="GO:0042776">
    <property type="term" value="P:proton motive force-driven mitochondrial ATP synthesis"/>
    <property type="evidence" value="ECO:0007669"/>
    <property type="project" value="TreeGrafter"/>
</dbReference>
<keyword evidence="5" id="KW-0375">Hydrogen ion transport</keyword>
<feature type="non-terminal residue" evidence="11">
    <location>
        <position position="84"/>
    </location>
</feature>
<evidence type="ECO:0000256" key="10">
    <source>
        <dbReference type="SAM" id="Phobius"/>
    </source>
</evidence>
<evidence type="ECO:0000313" key="11">
    <source>
        <dbReference type="EMBL" id="KFQ33314.1"/>
    </source>
</evidence>
<dbReference type="Proteomes" id="UP000053369">
    <property type="component" value="Unassembled WGS sequence"/>
</dbReference>
<comment type="similarity">
    <text evidence="2">Belongs to the ATPase F chain family.</text>
</comment>
<sequence>GPLSERRLLDVRLGELPLWLATRDISPQGLLGGVQKAWSSYYDKYINVKRGGGAGISMLLAGYCLLSYGWSYQHIKCHRWRKYH</sequence>
<keyword evidence="7" id="KW-0496">Mitochondrion</keyword>
<keyword evidence="6" id="KW-0406">Ion transport</keyword>
<dbReference type="InterPro" id="IPR019344">
    <property type="entry name" value="F1F0-ATPsyn_F_prd"/>
</dbReference>
<dbReference type="Pfam" id="PF10206">
    <property type="entry name" value="WRW"/>
    <property type="match status" value="1"/>
</dbReference>
<evidence type="ECO:0000256" key="3">
    <source>
        <dbReference type="ARBA" id="ARBA00022448"/>
    </source>
</evidence>
<protein>
    <submittedName>
        <fullName evidence="11">Uncharacterized protein</fullName>
    </submittedName>
</protein>
<gene>
    <name evidence="11" type="ORF">N332_09743</name>
</gene>
<organism evidence="11 12">
    <name type="scientific">Mesitornis unicolor</name>
    <name type="common">brown roatelo</name>
    <dbReference type="NCBI Taxonomy" id="54374"/>
    <lineage>
        <taxon>Eukaryota</taxon>
        <taxon>Metazoa</taxon>
        <taxon>Chordata</taxon>
        <taxon>Craniata</taxon>
        <taxon>Vertebrata</taxon>
        <taxon>Euteleostomi</taxon>
        <taxon>Archelosauria</taxon>
        <taxon>Archosauria</taxon>
        <taxon>Dinosauria</taxon>
        <taxon>Saurischia</taxon>
        <taxon>Theropoda</taxon>
        <taxon>Coelurosauria</taxon>
        <taxon>Aves</taxon>
        <taxon>Neognathae</taxon>
        <taxon>Neoaves</taxon>
        <taxon>Columbimorphae</taxon>
        <taxon>Mesitornithiformes</taxon>
        <taxon>Mesitornithidae</taxon>
        <taxon>Mesitornis</taxon>
    </lineage>
</organism>
<proteinExistence type="inferred from homology"/>
<dbReference type="PANTHER" id="PTHR13080:SF19">
    <property type="entry name" value="ATP SYNTHASE SUBUNIT F, MITOCHONDRIAL"/>
    <property type="match status" value="1"/>
</dbReference>
<dbReference type="PANTHER" id="PTHR13080">
    <property type="entry name" value="ATP SYNTHASE F CHAIN, MITOCHONDRIAL-RELATED"/>
    <property type="match status" value="1"/>
</dbReference>
<dbReference type="EMBL" id="KK807818">
    <property type="protein sequence ID" value="KFQ33314.1"/>
    <property type="molecule type" value="Genomic_DNA"/>
</dbReference>
<keyword evidence="10" id="KW-1133">Transmembrane helix</keyword>
<evidence type="ECO:0000256" key="2">
    <source>
        <dbReference type="ARBA" id="ARBA00005895"/>
    </source>
</evidence>
<evidence type="ECO:0000256" key="1">
    <source>
        <dbReference type="ARBA" id="ARBA00004325"/>
    </source>
</evidence>
<dbReference type="GO" id="GO:0045259">
    <property type="term" value="C:proton-transporting ATP synthase complex"/>
    <property type="evidence" value="ECO:0007669"/>
    <property type="project" value="UniProtKB-KW"/>
</dbReference>
<keyword evidence="8 10" id="KW-0472">Membrane</keyword>
<evidence type="ECO:0000313" key="12">
    <source>
        <dbReference type="Proteomes" id="UP000053369"/>
    </source>
</evidence>
<reference evidence="11 12" key="1">
    <citation type="submission" date="2014-04" db="EMBL/GenBank/DDBJ databases">
        <title>Genome evolution of avian class.</title>
        <authorList>
            <person name="Zhang G."/>
            <person name="Li C."/>
        </authorList>
    </citation>
    <scope>NUCLEOTIDE SEQUENCE [LARGE SCALE GENOMIC DNA]</scope>
    <source>
        <strain evidence="11">BGI_N332</strain>
    </source>
</reference>
<dbReference type="AlphaFoldDB" id="A0A091R273"/>
<feature type="non-terminal residue" evidence="11">
    <location>
        <position position="1"/>
    </location>
</feature>
<evidence type="ECO:0000256" key="7">
    <source>
        <dbReference type="ARBA" id="ARBA00023128"/>
    </source>
</evidence>
<dbReference type="GO" id="GO:0031966">
    <property type="term" value="C:mitochondrial membrane"/>
    <property type="evidence" value="ECO:0007669"/>
    <property type="project" value="UniProtKB-SubCell"/>
</dbReference>
<evidence type="ECO:0000256" key="9">
    <source>
        <dbReference type="ARBA" id="ARBA00023310"/>
    </source>
</evidence>
<dbReference type="GO" id="GO:0046933">
    <property type="term" value="F:proton-transporting ATP synthase activity, rotational mechanism"/>
    <property type="evidence" value="ECO:0007669"/>
    <property type="project" value="TreeGrafter"/>
</dbReference>
<evidence type="ECO:0000256" key="6">
    <source>
        <dbReference type="ARBA" id="ARBA00023065"/>
    </source>
</evidence>
<keyword evidence="10" id="KW-0812">Transmembrane</keyword>
<evidence type="ECO:0000256" key="5">
    <source>
        <dbReference type="ARBA" id="ARBA00022781"/>
    </source>
</evidence>
<comment type="subcellular location">
    <subcellularLocation>
        <location evidence="1">Mitochondrion membrane</location>
    </subcellularLocation>
</comment>
<feature type="transmembrane region" description="Helical" evidence="10">
    <location>
        <begin position="52"/>
        <end position="72"/>
    </location>
</feature>
<evidence type="ECO:0000256" key="8">
    <source>
        <dbReference type="ARBA" id="ARBA00023136"/>
    </source>
</evidence>
<keyword evidence="9" id="KW-0066">ATP synthesis</keyword>
<evidence type="ECO:0000256" key="4">
    <source>
        <dbReference type="ARBA" id="ARBA00022547"/>
    </source>
</evidence>